<dbReference type="SMART" id="SM00028">
    <property type="entry name" value="TPR"/>
    <property type="match status" value="6"/>
</dbReference>
<protein>
    <submittedName>
        <fullName evidence="4">TPR repeat-containing protein YpiA</fullName>
    </submittedName>
</protein>
<evidence type="ECO:0000313" key="4">
    <source>
        <dbReference type="EMBL" id="GIO28449.1"/>
    </source>
</evidence>
<comment type="caution">
    <text evidence="4">The sequence shown here is derived from an EMBL/GenBank/DDBJ whole genome shotgun (WGS) entry which is preliminary data.</text>
</comment>
<organism evidence="4 5">
    <name type="scientific">Ornithinibacillus bavariensis</name>
    <dbReference type="NCBI Taxonomy" id="545502"/>
    <lineage>
        <taxon>Bacteria</taxon>
        <taxon>Bacillati</taxon>
        <taxon>Bacillota</taxon>
        <taxon>Bacilli</taxon>
        <taxon>Bacillales</taxon>
        <taxon>Bacillaceae</taxon>
        <taxon>Ornithinibacillus</taxon>
    </lineage>
</organism>
<dbReference type="SUPFAM" id="SSF48452">
    <property type="entry name" value="TPR-like"/>
    <property type="match status" value="2"/>
</dbReference>
<dbReference type="Pfam" id="PF13429">
    <property type="entry name" value="TPR_15"/>
    <property type="match status" value="1"/>
</dbReference>
<gene>
    <name evidence="4" type="primary">ypiA</name>
    <name evidence="4" type="ORF">J43TS3_30600</name>
</gene>
<dbReference type="InterPro" id="IPR051012">
    <property type="entry name" value="CellSynth/LPSAsmb/PSIAsmb"/>
</dbReference>
<proteinExistence type="predicted"/>
<feature type="repeat" description="TPR" evidence="3">
    <location>
        <begin position="169"/>
        <end position="202"/>
    </location>
</feature>
<dbReference type="Pfam" id="PF13432">
    <property type="entry name" value="TPR_16"/>
    <property type="match status" value="1"/>
</dbReference>
<dbReference type="RefSeq" id="WP_244853686.1">
    <property type="nucleotide sequence ID" value="NZ_BORP01000007.1"/>
</dbReference>
<name>A0A920C8P5_9BACI</name>
<dbReference type="InterPro" id="IPR019734">
    <property type="entry name" value="TPR_rpt"/>
</dbReference>
<dbReference type="Gene3D" id="1.25.40.10">
    <property type="entry name" value="Tetratricopeptide repeat domain"/>
    <property type="match status" value="4"/>
</dbReference>
<keyword evidence="2 3" id="KW-0802">TPR repeat</keyword>
<evidence type="ECO:0000256" key="2">
    <source>
        <dbReference type="ARBA" id="ARBA00022803"/>
    </source>
</evidence>
<keyword evidence="5" id="KW-1185">Reference proteome</keyword>
<dbReference type="Proteomes" id="UP000676917">
    <property type="component" value="Unassembled WGS sequence"/>
</dbReference>
<keyword evidence="1" id="KW-0677">Repeat</keyword>
<dbReference type="PANTHER" id="PTHR45586:SF15">
    <property type="entry name" value="TPR REPEAT-CONTAINING PROTEIN YPIA"/>
    <property type="match status" value="1"/>
</dbReference>
<evidence type="ECO:0000313" key="5">
    <source>
        <dbReference type="Proteomes" id="UP000676917"/>
    </source>
</evidence>
<dbReference type="Pfam" id="PF14559">
    <property type="entry name" value="TPR_19"/>
    <property type="match status" value="1"/>
</dbReference>
<accession>A0A920C8P5</accession>
<evidence type="ECO:0000256" key="3">
    <source>
        <dbReference type="PROSITE-ProRule" id="PRU00339"/>
    </source>
</evidence>
<dbReference type="AlphaFoldDB" id="A0A920C8P5"/>
<dbReference type="EMBL" id="BORP01000007">
    <property type="protein sequence ID" value="GIO28449.1"/>
    <property type="molecule type" value="Genomic_DNA"/>
</dbReference>
<evidence type="ECO:0000256" key="1">
    <source>
        <dbReference type="ARBA" id="ARBA00022737"/>
    </source>
</evidence>
<feature type="repeat" description="TPR" evidence="3">
    <location>
        <begin position="135"/>
        <end position="168"/>
    </location>
</feature>
<dbReference type="PANTHER" id="PTHR45586">
    <property type="entry name" value="TPR REPEAT-CONTAINING PROTEIN PA4667"/>
    <property type="match status" value="1"/>
</dbReference>
<reference evidence="4" key="1">
    <citation type="submission" date="2021-03" db="EMBL/GenBank/DDBJ databases">
        <title>Antimicrobial resistance genes in bacteria isolated from Japanese honey, and their potential for conferring macrolide and lincosamide resistance in the American foulbrood pathogen Paenibacillus larvae.</title>
        <authorList>
            <person name="Okamoto M."/>
            <person name="Kumagai M."/>
            <person name="Kanamori H."/>
            <person name="Takamatsu D."/>
        </authorList>
    </citation>
    <scope>NUCLEOTIDE SEQUENCE</scope>
    <source>
        <strain evidence="4">J43TS3</strain>
    </source>
</reference>
<sequence length="416" mass="48709">MNILQEAEKLMEKDQVEQAMELIQGHMEKATDEELYSFAEFYMQWGFLIEAEEIFKQLLVKYPEETEIKLLLTDIYIEQEKDEVAIDLLNSIPEEEDESYLQVLVALADLYQAQALFEVAEQKLLKAKELNPEEPIIDLALGELYYSLGDYKRAITFYEKTMKVDIPNIPIHERLAESYANVGEYELALNFYEKSDSNNPDFLYRYGFTAHQADRMDIAINVWKKLLQEDPDYHTAYLQLAKAYESEEMVQEAYDTAKAGVKKDEFNKELYFVAGHLAHQLGLEEESEKLIREAITLDSDYKEAVLFLVELLKEQEQYEKIIDLIINVKDTGGDDPIYDWELARAFRESESYNDALNSYQDAYNSLQHDSDFLKEYGYFLTEEGRIQEAVQVFEAYLVQDPQDDEVLEYVLRLKEM</sequence>
<feature type="repeat" description="TPR" evidence="3">
    <location>
        <begin position="370"/>
        <end position="403"/>
    </location>
</feature>
<dbReference type="InterPro" id="IPR011990">
    <property type="entry name" value="TPR-like_helical_dom_sf"/>
</dbReference>
<dbReference type="PROSITE" id="PS50005">
    <property type="entry name" value="TPR"/>
    <property type="match status" value="3"/>
</dbReference>